<feature type="compositionally biased region" description="Basic and acidic residues" evidence="1">
    <location>
        <begin position="66"/>
        <end position="77"/>
    </location>
</feature>
<gene>
    <name evidence="2" type="ORF">K7X08_019614</name>
</gene>
<keyword evidence="3" id="KW-1185">Reference proteome</keyword>
<accession>A0A9Q1RQS5</accession>
<proteinExistence type="predicted"/>
<dbReference type="PANTHER" id="PTHR31755:SF2">
    <property type="entry name" value="OS08G0320800 PROTEIN"/>
    <property type="match status" value="1"/>
</dbReference>
<dbReference type="GO" id="GO:0009941">
    <property type="term" value="C:chloroplast envelope"/>
    <property type="evidence" value="ECO:0007669"/>
    <property type="project" value="TreeGrafter"/>
</dbReference>
<dbReference type="EMBL" id="JAJAGQ010000003">
    <property type="protein sequence ID" value="KAJ8567406.1"/>
    <property type="molecule type" value="Genomic_DNA"/>
</dbReference>
<dbReference type="Proteomes" id="UP001152561">
    <property type="component" value="Unassembled WGS sequence"/>
</dbReference>
<dbReference type="AlphaFoldDB" id="A0A9Q1RQS5"/>
<reference evidence="3" key="1">
    <citation type="journal article" date="2023" name="Proc. Natl. Acad. Sci. U.S.A.">
        <title>Genomic and structural basis for evolution of tropane alkaloid biosynthesis.</title>
        <authorList>
            <person name="Wanga Y.-J."/>
            <person name="Taina T."/>
            <person name="Yua J.-Y."/>
            <person name="Lia J."/>
            <person name="Xua B."/>
            <person name="Chenc J."/>
            <person name="D'Auriad J.C."/>
            <person name="Huanga J.-P."/>
            <person name="Huanga S.-X."/>
        </authorList>
    </citation>
    <scope>NUCLEOTIDE SEQUENCE [LARGE SCALE GENOMIC DNA]</scope>
    <source>
        <strain evidence="3">cv. KIB-2019</strain>
    </source>
</reference>
<comment type="caution">
    <text evidence="2">The sequence shown here is derived from an EMBL/GenBank/DDBJ whole genome shotgun (WGS) entry which is preliminary data.</text>
</comment>
<protein>
    <submittedName>
        <fullName evidence="2">Uncharacterized protein</fullName>
    </submittedName>
</protein>
<name>A0A9Q1RQS5_9SOLA</name>
<feature type="region of interest" description="Disordered" evidence="1">
    <location>
        <begin position="42"/>
        <end position="81"/>
    </location>
</feature>
<dbReference type="OrthoDB" id="1296455at2759"/>
<sequence>MIGGSEKENSKYKKIRNKDLSLVWFWYDALFTDIIATGESPRATTQEQLSENGLDDDEGTNYVSDNEGHQFSHHNDERSDENDDIRNIDFIRFPEPSSKKRKSRNGSGQVALAVSVELTFDKCMDSLEIIPEVLFSGVSTAAVEGEADVEVAEGYTITRFCDKMIDLFLNEKPKSKDWRKYMVFREEWRKYRDRFYSRCQTRADAEADSQMKEKMISLTRKLGKIDDEMERHKTYDSLEDRDAYARLGTRCLSAVSAYDNTLEMVGTSDTAQAKFDDILNSPSVD</sequence>
<dbReference type="GO" id="GO:0009535">
    <property type="term" value="C:chloroplast thylakoid membrane"/>
    <property type="evidence" value="ECO:0007669"/>
    <property type="project" value="TreeGrafter"/>
</dbReference>
<dbReference type="InterPro" id="IPR040320">
    <property type="entry name" value="At4g37920-like"/>
</dbReference>
<evidence type="ECO:0000313" key="3">
    <source>
        <dbReference type="Proteomes" id="UP001152561"/>
    </source>
</evidence>
<feature type="compositionally biased region" description="Polar residues" evidence="1">
    <location>
        <begin position="42"/>
        <end position="51"/>
    </location>
</feature>
<dbReference type="PANTHER" id="PTHR31755">
    <property type="entry name" value="FOLATE RECEPTOR-LIKE"/>
    <property type="match status" value="1"/>
</dbReference>
<evidence type="ECO:0000313" key="2">
    <source>
        <dbReference type="EMBL" id="KAJ8567406.1"/>
    </source>
</evidence>
<organism evidence="2 3">
    <name type="scientific">Anisodus acutangulus</name>
    <dbReference type="NCBI Taxonomy" id="402998"/>
    <lineage>
        <taxon>Eukaryota</taxon>
        <taxon>Viridiplantae</taxon>
        <taxon>Streptophyta</taxon>
        <taxon>Embryophyta</taxon>
        <taxon>Tracheophyta</taxon>
        <taxon>Spermatophyta</taxon>
        <taxon>Magnoliopsida</taxon>
        <taxon>eudicotyledons</taxon>
        <taxon>Gunneridae</taxon>
        <taxon>Pentapetalae</taxon>
        <taxon>asterids</taxon>
        <taxon>lamiids</taxon>
        <taxon>Solanales</taxon>
        <taxon>Solanaceae</taxon>
        <taxon>Solanoideae</taxon>
        <taxon>Hyoscyameae</taxon>
        <taxon>Anisodus</taxon>
    </lineage>
</organism>
<evidence type="ECO:0000256" key="1">
    <source>
        <dbReference type="SAM" id="MobiDB-lite"/>
    </source>
</evidence>